<protein>
    <recommendedName>
        <fullName evidence="4">Integral membrane protein</fullName>
    </recommendedName>
</protein>
<feature type="transmembrane region" description="Helical" evidence="1">
    <location>
        <begin position="26"/>
        <end position="45"/>
    </location>
</feature>
<name>A0ABQ3UB53_STRHY</name>
<reference evidence="2" key="1">
    <citation type="submission" date="2024-05" db="EMBL/GenBank/DDBJ databases">
        <title>Whole genome shotgun sequence of Streptomyces hygroscopicus NBRC 113678.</title>
        <authorList>
            <person name="Komaki H."/>
            <person name="Tamura T."/>
        </authorList>
    </citation>
    <scope>NUCLEOTIDE SEQUENCE</scope>
    <source>
        <strain evidence="2">N11-34</strain>
    </source>
</reference>
<dbReference type="Proteomes" id="UP001054854">
    <property type="component" value="Unassembled WGS sequence"/>
</dbReference>
<dbReference type="EMBL" id="BNEK01000005">
    <property type="protein sequence ID" value="GHJ32837.1"/>
    <property type="molecule type" value="Genomic_DNA"/>
</dbReference>
<organism evidence="2 3">
    <name type="scientific">Streptomyces hygroscopicus</name>
    <dbReference type="NCBI Taxonomy" id="1912"/>
    <lineage>
        <taxon>Bacteria</taxon>
        <taxon>Bacillati</taxon>
        <taxon>Actinomycetota</taxon>
        <taxon>Actinomycetes</taxon>
        <taxon>Kitasatosporales</taxon>
        <taxon>Streptomycetaceae</taxon>
        <taxon>Streptomyces</taxon>
        <taxon>Streptomyces violaceusniger group</taxon>
    </lineage>
</organism>
<proteinExistence type="predicted"/>
<keyword evidence="3" id="KW-1185">Reference proteome</keyword>
<evidence type="ECO:0008006" key="4">
    <source>
        <dbReference type="Google" id="ProtNLM"/>
    </source>
</evidence>
<accession>A0ABQ3UB53</accession>
<evidence type="ECO:0000313" key="3">
    <source>
        <dbReference type="Proteomes" id="UP001054854"/>
    </source>
</evidence>
<comment type="caution">
    <text evidence="2">The sequence shown here is derived from an EMBL/GenBank/DDBJ whole genome shotgun (WGS) entry which is preliminary data.</text>
</comment>
<evidence type="ECO:0000256" key="1">
    <source>
        <dbReference type="SAM" id="Phobius"/>
    </source>
</evidence>
<dbReference type="RefSeq" id="WP_060948851.1">
    <property type="nucleotide sequence ID" value="NZ_BNEK01000005.1"/>
</dbReference>
<feature type="transmembrane region" description="Helical" evidence="1">
    <location>
        <begin position="57"/>
        <end position="76"/>
    </location>
</feature>
<keyword evidence="1" id="KW-1133">Transmembrane helix</keyword>
<gene>
    <name evidence="2" type="ORF">TPA0910_72700</name>
</gene>
<sequence length="95" mass="9737">MTADGHHQTEGQHDDSGPWWWGTGPLGAVGLIVSGIAVALWSAFGLPGSSDTPALDLYGAGKVIAIGMVVGGTALLGNLRRRATRTGGAEEPEDR</sequence>
<keyword evidence="1" id="KW-0472">Membrane</keyword>
<keyword evidence="1" id="KW-0812">Transmembrane</keyword>
<evidence type="ECO:0000313" key="2">
    <source>
        <dbReference type="EMBL" id="GHJ32837.1"/>
    </source>
</evidence>